<dbReference type="Proteomes" id="UP001148838">
    <property type="component" value="Unassembled WGS sequence"/>
</dbReference>
<name>A0ABQ8TME9_PERAM</name>
<evidence type="ECO:0000313" key="1">
    <source>
        <dbReference type="EMBL" id="KAJ4447291.1"/>
    </source>
</evidence>
<accession>A0ABQ8TME9</accession>
<proteinExistence type="predicted"/>
<reference evidence="1 2" key="1">
    <citation type="journal article" date="2022" name="Allergy">
        <title>Genome assembly and annotation of Periplaneta americana reveal a comprehensive cockroach allergen profile.</title>
        <authorList>
            <person name="Wang L."/>
            <person name="Xiong Q."/>
            <person name="Saelim N."/>
            <person name="Wang L."/>
            <person name="Nong W."/>
            <person name="Wan A.T."/>
            <person name="Shi M."/>
            <person name="Liu X."/>
            <person name="Cao Q."/>
            <person name="Hui J.H.L."/>
            <person name="Sookrung N."/>
            <person name="Leung T.F."/>
            <person name="Tungtrongchitr A."/>
            <person name="Tsui S.K.W."/>
        </authorList>
    </citation>
    <scope>NUCLEOTIDE SEQUENCE [LARGE SCALE GENOMIC DNA]</scope>
    <source>
        <strain evidence="1">PWHHKU_190912</strain>
    </source>
</reference>
<evidence type="ECO:0000313" key="2">
    <source>
        <dbReference type="Proteomes" id="UP001148838"/>
    </source>
</evidence>
<protein>
    <recommendedName>
        <fullName evidence="3">DUF4817 domain-containing protein</fullName>
    </recommendedName>
</protein>
<keyword evidence="2" id="KW-1185">Reference proteome</keyword>
<sequence>MKAQTVLWYAEFISIVRVQRKYRRVFNHDAPTAKSIKKWHYIFLATGSVLKKHGGGRKTSDEMVANVQAAYERSPRNWLFNDAVSTTRLFSVDEIGDSEMVFGEMWPRFRLRLPSIHLTVGENLGKNPTRSVHTCGDNGHRVWPRNQVARVRIPVGSSYLVEFFPGFSLNPIRANAGCFPIHNRLKMAAPVKRFGEVYSESHRSGGINDATLQRNKEQNCWKDRWLSWRLYKLLSLLR</sequence>
<comment type="caution">
    <text evidence="1">The sequence shown here is derived from an EMBL/GenBank/DDBJ whole genome shotgun (WGS) entry which is preliminary data.</text>
</comment>
<organism evidence="1 2">
    <name type="scientific">Periplaneta americana</name>
    <name type="common">American cockroach</name>
    <name type="synonym">Blatta americana</name>
    <dbReference type="NCBI Taxonomy" id="6978"/>
    <lineage>
        <taxon>Eukaryota</taxon>
        <taxon>Metazoa</taxon>
        <taxon>Ecdysozoa</taxon>
        <taxon>Arthropoda</taxon>
        <taxon>Hexapoda</taxon>
        <taxon>Insecta</taxon>
        <taxon>Pterygota</taxon>
        <taxon>Neoptera</taxon>
        <taxon>Polyneoptera</taxon>
        <taxon>Dictyoptera</taxon>
        <taxon>Blattodea</taxon>
        <taxon>Blattoidea</taxon>
        <taxon>Blattidae</taxon>
        <taxon>Blattinae</taxon>
        <taxon>Periplaneta</taxon>
    </lineage>
</organism>
<dbReference type="EMBL" id="JAJSOF020000005">
    <property type="protein sequence ID" value="KAJ4447291.1"/>
    <property type="molecule type" value="Genomic_DNA"/>
</dbReference>
<evidence type="ECO:0008006" key="3">
    <source>
        <dbReference type="Google" id="ProtNLM"/>
    </source>
</evidence>
<gene>
    <name evidence="1" type="ORF">ANN_09295</name>
</gene>